<dbReference type="Proteomes" id="UP000281553">
    <property type="component" value="Unassembled WGS sequence"/>
</dbReference>
<organism evidence="2 3">
    <name type="scientific">Dibothriocephalus latus</name>
    <name type="common">Fish tapeworm</name>
    <name type="synonym">Diphyllobothrium latum</name>
    <dbReference type="NCBI Taxonomy" id="60516"/>
    <lineage>
        <taxon>Eukaryota</taxon>
        <taxon>Metazoa</taxon>
        <taxon>Spiralia</taxon>
        <taxon>Lophotrochozoa</taxon>
        <taxon>Platyhelminthes</taxon>
        <taxon>Cestoda</taxon>
        <taxon>Eucestoda</taxon>
        <taxon>Diphyllobothriidea</taxon>
        <taxon>Diphyllobothriidae</taxon>
        <taxon>Dibothriocephalus</taxon>
    </lineage>
</organism>
<name>A0A3P7NBB2_DIBLA</name>
<proteinExistence type="predicted"/>
<accession>A0A3P7NBB2</accession>
<dbReference type="AlphaFoldDB" id="A0A3P7NBB2"/>
<dbReference type="EMBL" id="UYRU01097150">
    <property type="protein sequence ID" value="VDN39944.1"/>
    <property type="molecule type" value="Genomic_DNA"/>
</dbReference>
<evidence type="ECO:0000313" key="2">
    <source>
        <dbReference type="EMBL" id="VDN39944.1"/>
    </source>
</evidence>
<keyword evidence="1" id="KW-0812">Transmembrane</keyword>
<evidence type="ECO:0000313" key="3">
    <source>
        <dbReference type="Proteomes" id="UP000281553"/>
    </source>
</evidence>
<gene>
    <name evidence="2" type="ORF">DILT_LOCUS18075</name>
</gene>
<feature type="transmembrane region" description="Helical" evidence="1">
    <location>
        <begin position="7"/>
        <end position="26"/>
    </location>
</feature>
<keyword evidence="1" id="KW-0472">Membrane</keyword>
<protein>
    <submittedName>
        <fullName evidence="2">Uncharacterized protein</fullName>
    </submittedName>
</protein>
<keyword evidence="3" id="KW-1185">Reference proteome</keyword>
<evidence type="ECO:0000256" key="1">
    <source>
        <dbReference type="SAM" id="Phobius"/>
    </source>
</evidence>
<sequence>MPAVREYLLRTVPLVGSLLLAAYCLAYSRDYVYRKKGTPTFVEDPNDAELYSFYQKTIKSRDLSAWENKRVFREWEAKQSK</sequence>
<keyword evidence="1" id="KW-1133">Transmembrane helix</keyword>
<reference evidence="2 3" key="1">
    <citation type="submission" date="2018-11" db="EMBL/GenBank/DDBJ databases">
        <authorList>
            <consortium name="Pathogen Informatics"/>
        </authorList>
    </citation>
    <scope>NUCLEOTIDE SEQUENCE [LARGE SCALE GENOMIC DNA]</scope>
</reference>
<dbReference type="OrthoDB" id="6227621at2759"/>